<reference evidence="2 3" key="1">
    <citation type="submission" date="2019-02" db="EMBL/GenBank/DDBJ databases">
        <title>Pedobacter sp. nov., a novel speices isolated from soil of pinguins habitat in Antarcitica.</title>
        <authorList>
            <person name="He R.-H."/>
        </authorList>
    </citation>
    <scope>NUCLEOTIDE SEQUENCE [LARGE SCALE GENOMIC DNA]</scope>
    <source>
        <strain evidence="2 3">E01020</strain>
    </source>
</reference>
<dbReference type="InterPro" id="IPR036063">
    <property type="entry name" value="Smr_dom_sf"/>
</dbReference>
<dbReference type="OrthoDB" id="1524810at2"/>
<dbReference type="Gene3D" id="2.60.40.1600">
    <property type="entry name" value="Smr-associated-like"/>
    <property type="match status" value="1"/>
</dbReference>
<keyword evidence="3" id="KW-1185">Reference proteome</keyword>
<accession>A0A4R5MR94</accession>
<name>A0A4R5MR94_9SPHI</name>
<gene>
    <name evidence="2" type="ORF">EZJ43_02495</name>
</gene>
<feature type="domain" description="Smr" evidence="1">
    <location>
        <begin position="256"/>
        <end position="316"/>
    </location>
</feature>
<dbReference type="EMBL" id="SJCY01000001">
    <property type="protein sequence ID" value="TDG37979.1"/>
    <property type="molecule type" value="Genomic_DNA"/>
</dbReference>
<dbReference type="InterPro" id="IPR002625">
    <property type="entry name" value="Smr_dom"/>
</dbReference>
<evidence type="ECO:0000313" key="3">
    <source>
        <dbReference type="Proteomes" id="UP000295668"/>
    </source>
</evidence>
<evidence type="ECO:0000259" key="1">
    <source>
        <dbReference type="Pfam" id="PF01713"/>
    </source>
</evidence>
<comment type="caution">
    <text evidence="2">The sequence shown here is derived from an EMBL/GenBank/DDBJ whole genome shotgun (WGS) entry which is preliminary data.</text>
</comment>
<dbReference type="AlphaFoldDB" id="A0A4R5MR94"/>
<protein>
    <submittedName>
        <fullName evidence="2">DNA mismatch repair protein MutS</fullName>
    </submittedName>
</protein>
<organism evidence="2 3">
    <name type="scientific">Pedobacter changchengzhani</name>
    <dbReference type="NCBI Taxonomy" id="2529274"/>
    <lineage>
        <taxon>Bacteria</taxon>
        <taxon>Pseudomonadati</taxon>
        <taxon>Bacteroidota</taxon>
        <taxon>Sphingobacteriia</taxon>
        <taxon>Sphingobacteriales</taxon>
        <taxon>Sphingobacteriaceae</taxon>
        <taxon>Pedobacter</taxon>
    </lineage>
</organism>
<evidence type="ECO:0000313" key="2">
    <source>
        <dbReference type="EMBL" id="TDG37979.1"/>
    </source>
</evidence>
<dbReference type="InterPro" id="IPR036781">
    <property type="entry name" value="Smr_assoc-like_sf"/>
</dbReference>
<dbReference type="RefSeq" id="WP_133261074.1">
    <property type="nucleotide sequence ID" value="NZ_SJCY01000001.1"/>
</dbReference>
<dbReference type="Gene3D" id="3.30.1370.110">
    <property type="match status" value="1"/>
</dbReference>
<dbReference type="Pfam" id="PF01713">
    <property type="entry name" value="Smr"/>
    <property type="match status" value="1"/>
</dbReference>
<dbReference type="Proteomes" id="UP000295668">
    <property type="component" value="Unassembled WGS sequence"/>
</dbReference>
<proteinExistence type="predicted"/>
<sequence length="316" mass="35666">MKFKLGDFVRFVDEKREGYVTKIIDSQTLGVTDEDGFEIPVVVSNLTSVHGHGTVAAEIDVPKPIHVNIPSIAKYENGIYLAVANDNKAGNVVHFNLYNQTPNTLLITLNTERKEKFAGSFHGAIEPNSAKLVYSASLADLDIWPEFLFQMLLFSTADVKPLPPLVLRKKFRAKDFSTDLKELPGTTQKGWLIRLDEQLPLIDAQKLKESFFKATDQKKTVPAPAKEIDLHIEKLRDDHHFLEADEMLQIQLNHFNTAMDGAIVHHFDKIIFIHGSGNGTLRDKIHKLISKNPQVKTYMDARKEKFGYGATEVVFK</sequence>
<dbReference type="SUPFAM" id="SSF158949">
    <property type="entry name" value="Smr-associated domain-like"/>
    <property type="match status" value="1"/>
</dbReference>